<dbReference type="RefSeq" id="XP_060412057.1">
    <property type="nucleotide sequence ID" value="XM_060555145.1"/>
</dbReference>
<keyword evidence="8" id="KW-1185">Reference proteome</keyword>
<comment type="caution">
    <text evidence="7">The sequence shown here is derived from an EMBL/GenBank/DDBJ whole genome shotgun (WGS) entry which is preliminary data.</text>
</comment>
<dbReference type="InterPro" id="IPR051694">
    <property type="entry name" value="Immunoregulatory_rcpt-like"/>
</dbReference>
<dbReference type="Proteomes" id="UP001230504">
    <property type="component" value="Unassembled WGS sequence"/>
</dbReference>
<evidence type="ECO:0000256" key="1">
    <source>
        <dbReference type="ARBA" id="ARBA00004167"/>
    </source>
</evidence>
<sequence length="332" mass="34459">MSAPNPFIANGTCFHGPGEAVDEWLPCGNVVFGDKSCCQAGDMCLSSRACYNGRFGITYLAGCSDPEYRHPSCPDKGALSDQPWAGLVYCNGTSEEWVACEQSARPTTLTSADACWCPQTSRTVAFADAATLRNVVQLPTALGGSVIWQPGFVPMPTQPREEATPAATPTSGPTTTTTTTTFATIATIATTTAAGSSLLPQATGTGTSPDGANTGLTTGGTVGVAVGAVCGSLFLIGVIIYLCHEWRRSRNGPPAERDHAEINGAGPGLVGWKPGLRKSSARTEQTAELESPGAARPMSELDNTQVVRHGFHHDGFQATGTRPMGPIAELPG</sequence>
<evidence type="ECO:0000256" key="2">
    <source>
        <dbReference type="ARBA" id="ARBA00022692"/>
    </source>
</evidence>
<accession>A0AAD8PUN7</accession>
<dbReference type="PANTHER" id="PTHR15549">
    <property type="entry name" value="PAIRED IMMUNOGLOBULIN-LIKE TYPE 2 RECEPTOR"/>
    <property type="match status" value="1"/>
</dbReference>
<dbReference type="EMBL" id="JAHLJV010000048">
    <property type="protein sequence ID" value="KAK1585004.1"/>
    <property type="molecule type" value="Genomic_DNA"/>
</dbReference>
<evidence type="ECO:0000313" key="7">
    <source>
        <dbReference type="EMBL" id="KAK1585004.1"/>
    </source>
</evidence>
<evidence type="ECO:0000256" key="5">
    <source>
        <dbReference type="SAM" id="MobiDB-lite"/>
    </source>
</evidence>
<dbReference type="GO" id="GO:0016020">
    <property type="term" value="C:membrane"/>
    <property type="evidence" value="ECO:0007669"/>
    <property type="project" value="UniProtKB-SubCell"/>
</dbReference>
<feature type="compositionally biased region" description="Low complexity" evidence="5">
    <location>
        <begin position="164"/>
        <end position="178"/>
    </location>
</feature>
<name>A0AAD8PUN7_9PEZI</name>
<keyword evidence="2 6" id="KW-0812">Transmembrane</keyword>
<dbReference type="GO" id="GO:0071944">
    <property type="term" value="C:cell periphery"/>
    <property type="evidence" value="ECO:0007669"/>
    <property type="project" value="UniProtKB-ARBA"/>
</dbReference>
<gene>
    <name evidence="7" type="ORF">LY79DRAFT_519498</name>
</gene>
<keyword evidence="3 6" id="KW-1133">Transmembrane helix</keyword>
<protein>
    <submittedName>
        <fullName evidence="7">Uncharacterized protein</fullName>
    </submittedName>
</protein>
<organism evidence="7 8">
    <name type="scientific">Colletotrichum navitas</name>
    <dbReference type="NCBI Taxonomy" id="681940"/>
    <lineage>
        <taxon>Eukaryota</taxon>
        <taxon>Fungi</taxon>
        <taxon>Dikarya</taxon>
        <taxon>Ascomycota</taxon>
        <taxon>Pezizomycotina</taxon>
        <taxon>Sordariomycetes</taxon>
        <taxon>Hypocreomycetidae</taxon>
        <taxon>Glomerellales</taxon>
        <taxon>Glomerellaceae</taxon>
        <taxon>Colletotrichum</taxon>
        <taxon>Colletotrichum graminicola species complex</taxon>
    </lineage>
</organism>
<feature type="region of interest" description="Disordered" evidence="5">
    <location>
        <begin position="251"/>
        <end position="274"/>
    </location>
</feature>
<proteinExistence type="predicted"/>
<evidence type="ECO:0000313" key="8">
    <source>
        <dbReference type="Proteomes" id="UP001230504"/>
    </source>
</evidence>
<evidence type="ECO:0000256" key="4">
    <source>
        <dbReference type="ARBA" id="ARBA00023136"/>
    </source>
</evidence>
<feature type="region of interest" description="Disordered" evidence="5">
    <location>
        <begin position="152"/>
        <end position="178"/>
    </location>
</feature>
<evidence type="ECO:0000256" key="3">
    <source>
        <dbReference type="ARBA" id="ARBA00022989"/>
    </source>
</evidence>
<dbReference type="GeneID" id="85439385"/>
<keyword evidence="4 6" id="KW-0472">Membrane</keyword>
<reference evidence="7" key="1">
    <citation type="submission" date="2021-06" db="EMBL/GenBank/DDBJ databases">
        <title>Comparative genomics, transcriptomics and evolutionary studies reveal genomic signatures of adaptation to plant cell wall in hemibiotrophic fungi.</title>
        <authorList>
            <consortium name="DOE Joint Genome Institute"/>
            <person name="Baroncelli R."/>
            <person name="Diaz J.F."/>
            <person name="Benocci T."/>
            <person name="Peng M."/>
            <person name="Battaglia E."/>
            <person name="Haridas S."/>
            <person name="Andreopoulos W."/>
            <person name="Labutti K."/>
            <person name="Pangilinan J."/>
            <person name="Floch G.L."/>
            <person name="Makela M.R."/>
            <person name="Henrissat B."/>
            <person name="Grigoriev I.V."/>
            <person name="Crouch J.A."/>
            <person name="De Vries R.P."/>
            <person name="Sukno S.A."/>
            <person name="Thon M.R."/>
        </authorList>
    </citation>
    <scope>NUCLEOTIDE SEQUENCE</scope>
    <source>
        <strain evidence="7">CBS 125086</strain>
    </source>
</reference>
<evidence type="ECO:0000256" key="6">
    <source>
        <dbReference type="SAM" id="Phobius"/>
    </source>
</evidence>
<dbReference type="AlphaFoldDB" id="A0AAD8PUN7"/>
<comment type="subcellular location">
    <subcellularLocation>
        <location evidence="1">Membrane</location>
        <topology evidence="1">Single-pass membrane protein</topology>
    </subcellularLocation>
</comment>
<feature type="transmembrane region" description="Helical" evidence="6">
    <location>
        <begin position="222"/>
        <end position="243"/>
    </location>
</feature>